<dbReference type="GO" id="GO:0003735">
    <property type="term" value="F:structural constituent of ribosome"/>
    <property type="evidence" value="ECO:0007669"/>
    <property type="project" value="InterPro"/>
</dbReference>
<feature type="non-terminal residue" evidence="6">
    <location>
        <position position="1"/>
    </location>
</feature>
<organism evidence="6 7">
    <name type="scientific">Candidatus Roizmanbacteria bacterium GW2011_GWA2_32_13</name>
    <dbReference type="NCBI Taxonomy" id="1618475"/>
    <lineage>
        <taxon>Bacteria</taxon>
        <taxon>Candidatus Roizmaniibacteriota</taxon>
    </lineage>
</organism>
<evidence type="ECO:0000256" key="1">
    <source>
        <dbReference type="ARBA" id="ARBA00008563"/>
    </source>
</evidence>
<dbReference type="NCBIfam" id="TIGR00061">
    <property type="entry name" value="L21"/>
    <property type="match status" value="1"/>
</dbReference>
<evidence type="ECO:0000256" key="5">
    <source>
        <dbReference type="RuleBase" id="RU000562"/>
    </source>
</evidence>
<dbReference type="InterPro" id="IPR036164">
    <property type="entry name" value="bL21-like_sf"/>
</dbReference>
<dbReference type="GO" id="GO:0019843">
    <property type="term" value="F:rRNA binding"/>
    <property type="evidence" value="ECO:0007669"/>
    <property type="project" value="UniProtKB-KW"/>
</dbReference>
<keyword evidence="5" id="KW-0694">RNA-binding</keyword>
<evidence type="ECO:0000256" key="4">
    <source>
        <dbReference type="ARBA" id="ARBA00035483"/>
    </source>
</evidence>
<dbReference type="EMBL" id="LBOK01000043">
    <property type="protein sequence ID" value="KKP33423.1"/>
    <property type="molecule type" value="Genomic_DNA"/>
</dbReference>
<dbReference type="Pfam" id="PF00829">
    <property type="entry name" value="Ribosomal_L21p"/>
    <property type="match status" value="1"/>
</dbReference>
<dbReference type="GO" id="GO:0005737">
    <property type="term" value="C:cytoplasm"/>
    <property type="evidence" value="ECO:0007669"/>
    <property type="project" value="UniProtKB-ARBA"/>
</dbReference>
<accession>A0A0F9YPV3</accession>
<name>A0A0F9YPV3_9BACT</name>
<dbReference type="GO" id="GO:0006412">
    <property type="term" value="P:translation"/>
    <property type="evidence" value="ECO:0007669"/>
    <property type="project" value="InterPro"/>
</dbReference>
<keyword evidence="3 5" id="KW-0687">Ribonucleoprotein</keyword>
<keyword evidence="2 5" id="KW-0689">Ribosomal protein</keyword>
<comment type="function">
    <text evidence="5">This protein binds to 23S rRNA in the presence of protein L20.</text>
</comment>
<dbReference type="InterPro" id="IPR001787">
    <property type="entry name" value="Ribosomal_bL21"/>
</dbReference>
<dbReference type="PANTHER" id="PTHR21349">
    <property type="entry name" value="50S RIBOSOMAL PROTEIN L21"/>
    <property type="match status" value="1"/>
</dbReference>
<protein>
    <recommendedName>
        <fullName evidence="4 5">50S ribosomal protein L21</fullName>
    </recommendedName>
</protein>
<evidence type="ECO:0000256" key="3">
    <source>
        <dbReference type="ARBA" id="ARBA00023274"/>
    </source>
</evidence>
<dbReference type="GO" id="GO:1990904">
    <property type="term" value="C:ribonucleoprotein complex"/>
    <property type="evidence" value="ECO:0007669"/>
    <property type="project" value="UniProtKB-KW"/>
</dbReference>
<dbReference type="GO" id="GO:0005840">
    <property type="term" value="C:ribosome"/>
    <property type="evidence" value="ECO:0007669"/>
    <property type="project" value="UniProtKB-KW"/>
</dbReference>
<comment type="caution">
    <text evidence="6">The sequence shown here is derived from an EMBL/GenBank/DDBJ whole genome shotgun (WGS) entry which is preliminary data.</text>
</comment>
<dbReference type="InterPro" id="IPR028909">
    <property type="entry name" value="bL21-like"/>
</dbReference>
<sequence length="94" mass="10829">GGKQYKVEQGHNIKIEKLEAKQGDEVVFDNVLLLHKENDLKIGAPLVADAKVIGKVLQQFKGEKQIIFKYKPKKRYKKKNGHRQNYTLVKISQI</sequence>
<dbReference type="AlphaFoldDB" id="A0A0F9YPV3"/>
<evidence type="ECO:0000313" key="7">
    <source>
        <dbReference type="Proteomes" id="UP000034349"/>
    </source>
</evidence>
<gene>
    <name evidence="6" type="ORF">UR23_C0043G0001</name>
</gene>
<proteinExistence type="inferred from homology"/>
<dbReference type="PANTHER" id="PTHR21349:SF0">
    <property type="entry name" value="LARGE RIBOSOMAL SUBUNIT PROTEIN BL21M"/>
    <property type="match status" value="1"/>
</dbReference>
<evidence type="ECO:0000256" key="2">
    <source>
        <dbReference type="ARBA" id="ARBA00022980"/>
    </source>
</evidence>
<reference evidence="6 7" key="1">
    <citation type="journal article" date="2015" name="Nature">
        <title>rRNA introns, odd ribosomes, and small enigmatic genomes across a large radiation of phyla.</title>
        <authorList>
            <person name="Brown C.T."/>
            <person name="Hug L.A."/>
            <person name="Thomas B.C."/>
            <person name="Sharon I."/>
            <person name="Castelle C.J."/>
            <person name="Singh A."/>
            <person name="Wilkins M.J."/>
            <person name="Williams K.H."/>
            <person name="Banfield J.F."/>
        </authorList>
    </citation>
    <scope>NUCLEOTIDE SEQUENCE [LARGE SCALE GENOMIC DNA]</scope>
</reference>
<dbReference type="Proteomes" id="UP000034349">
    <property type="component" value="Unassembled WGS sequence"/>
</dbReference>
<comment type="similarity">
    <text evidence="1 5">Belongs to the bacterial ribosomal protein bL21 family.</text>
</comment>
<dbReference type="HAMAP" id="MF_01363">
    <property type="entry name" value="Ribosomal_bL21"/>
    <property type="match status" value="1"/>
</dbReference>
<dbReference type="SUPFAM" id="SSF141091">
    <property type="entry name" value="L21p-like"/>
    <property type="match status" value="1"/>
</dbReference>
<keyword evidence="5" id="KW-0699">rRNA-binding</keyword>
<evidence type="ECO:0000313" key="6">
    <source>
        <dbReference type="EMBL" id="KKP33423.1"/>
    </source>
</evidence>